<accession>A0A840QFS6</accession>
<organism evidence="1 2">
    <name type="scientific">Saccharopolyspora phatthalungensis</name>
    <dbReference type="NCBI Taxonomy" id="664693"/>
    <lineage>
        <taxon>Bacteria</taxon>
        <taxon>Bacillati</taxon>
        <taxon>Actinomycetota</taxon>
        <taxon>Actinomycetes</taxon>
        <taxon>Pseudonocardiales</taxon>
        <taxon>Pseudonocardiaceae</taxon>
        <taxon>Saccharopolyspora</taxon>
    </lineage>
</organism>
<name>A0A840QFS6_9PSEU</name>
<dbReference type="SUPFAM" id="SSF52540">
    <property type="entry name" value="P-loop containing nucleoside triphosphate hydrolases"/>
    <property type="match status" value="1"/>
</dbReference>
<dbReference type="RefSeq" id="WP_184728475.1">
    <property type="nucleotide sequence ID" value="NZ_JACHIW010000001.1"/>
</dbReference>
<evidence type="ECO:0000313" key="1">
    <source>
        <dbReference type="EMBL" id="MBB5157588.1"/>
    </source>
</evidence>
<protein>
    <recommendedName>
        <fullName evidence="3">NACHT domain-containing protein</fullName>
    </recommendedName>
</protein>
<reference evidence="1 2" key="1">
    <citation type="submission" date="2020-08" db="EMBL/GenBank/DDBJ databases">
        <title>Sequencing the genomes of 1000 actinobacteria strains.</title>
        <authorList>
            <person name="Klenk H.-P."/>
        </authorList>
    </citation>
    <scope>NUCLEOTIDE SEQUENCE [LARGE SCALE GENOMIC DNA]</scope>
    <source>
        <strain evidence="1 2">DSM 45584</strain>
    </source>
</reference>
<keyword evidence="2" id="KW-1185">Reference proteome</keyword>
<dbReference type="Proteomes" id="UP000584374">
    <property type="component" value="Unassembled WGS sequence"/>
</dbReference>
<dbReference type="Gene3D" id="3.40.50.300">
    <property type="entry name" value="P-loop containing nucleotide triphosphate hydrolases"/>
    <property type="match status" value="1"/>
</dbReference>
<comment type="caution">
    <text evidence="1">The sequence shown here is derived from an EMBL/GenBank/DDBJ whole genome shotgun (WGS) entry which is preliminary data.</text>
</comment>
<proteinExistence type="predicted"/>
<evidence type="ECO:0008006" key="3">
    <source>
        <dbReference type="Google" id="ProtNLM"/>
    </source>
</evidence>
<evidence type="ECO:0000313" key="2">
    <source>
        <dbReference type="Proteomes" id="UP000584374"/>
    </source>
</evidence>
<dbReference type="InterPro" id="IPR027417">
    <property type="entry name" value="P-loop_NTPase"/>
</dbReference>
<gene>
    <name evidence="1" type="ORF">BJ970_005122</name>
</gene>
<dbReference type="AlphaFoldDB" id="A0A840QFS6"/>
<dbReference type="EMBL" id="JACHIW010000001">
    <property type="protein sequence ID" value="MBB5157588.1"/>
    <property type="molecule type" value="Genomic_DNA"/>
</dbReference>
<sequence length="1277" mass="143463">MAERYDYESLGADAFHQLCQALLVAHNPNVQCFPVGMPDGGRDASAPRGRVADAIVYQVKFRKPTPNKLANPDEIANWVISALEGEIEKVQELASKGAEQYVLLTNAQCSSHPDSGTRDRVQAWLSEKMPIPAQVWWRDDLDRRLDPETEIKRTYGFIREITGLAELLGLRDPGADDKTLIKIARGDQRVSALMKCMAHQYERDRVVKFKQAELEPQLLDVFIDVPLAASAIERPFYPGSAFTRFADSRLVSSSHSAVEEKWAGLLSGDITTAFMTSNRTSGRPAASVLLSESMVGDDAPSSSRIVLEGAPGQGKSTVGQYVCQAHRARLLGNNSQINRFSAEHRSSPIRLPFHVDFRDLAAWLRRRDPFDITNDGAPEGWSDTLEAFLAAQVRRYSGGLRFSVSDLDAVLRATPAILVLDGLDEVPDLNDRRAVVSCVNEALNRIEPFSPSFRTMASSRPSSFSKTPGFSKREWTYFGLGDLPLTLVLEYTDGWLMSRRVTHQAAYEIRQVLGQKLGQPHIVDLARNPMQLAILLWLVRKKGPSLPDKRTALYREYMETFLDREAEKSSIIRDERELILDLHGYVAWELHCLAETGDSNGSIAEPKLKALLKKYLQLRGYKKKKLELVDQLFTGMTDRVMVLTSRVQNTFEFEVQPLREYFAARYLYSTARTSSPGAERSGNRSERFEALLRNPYWWNVTRFYAGFSDVGELANIVDLLEDLIKSNGDYSLISYSREVALTLLRDQVFSQKPRSVSRVVDLVSSEESVALLGSITRGLGSSVLSLPFDSGGEEIVERMRTRIEKGVASGLLDFDAARLLAENSESALIVDWWYDKWSHARNKRARRLWFFVGKSMDLFHTLSPSQGEEVFESIGNDTNLWHSILQPDVRLPPSVGETNFDSFLAAFRAGVQLNGTLDAPQQSAPALCTEIASLNSLSYLMHVSDGLLPRGRRRLLPFYNIREELEDEGKHSALLRRLVEAASIVQSSTNTKNKYSLWVDFHEALTDAIGGKCQRTLAMAAFLGEVRGGNISRKVAGGLFDESISPVLRARYARQRRLDRGWWADQLKDIESSDDAFFALCCILRWAPPSVLMENEKRLDKWIRGFDAYTLYIIHSMASNAWIRPGTEPDPQWLTRSTAGMLYLASTQMDKNTSITTLNRIAKSCRDQDLKALISAARLAILLRSPNKEWADSLDDFSDSFASCQPTTPIHPMRYNFARTGGIDISTCREILRHSHELPPVLRHMANEILTAEVAAKATTLANASTRQEWFDQETLD</sequence>